<evidence type="ECO:0008006" key="4">
    <source>
        <dbReference type="Google" id="ProtNLM"/>
    </source>
</evidence>
<evidence type="ECO:0000313" key="3">
    <source>
        <dbReference type="Proteomes" id="UP000030651"/>
    </source>
</evidence>
<dbReference type="PANTHER" id="PTHR28307:SF1">
    <property type="entry name" value="PAL1 CELL MORPHOLOGY PROTEIN"/>
    <property type="match status" value="1"/>
</dbReference>
<dbReference type="Proteomes" id="UP000030651">
    <property type="component" value="Unassembled WGS sequence"/>
</dbReference>
<feature type="compositionally biased region" description="Basic residues" evidence="1">
    <location>
        <begin position="234"/>
        <end position="248"/>
    </location>
</feature>
<sequence>MSTMAARPLDQIRKETKTAQRTPHLRKKNFTRPDQIDSLDNITGYAYHHDGPYDATLASRNKDPKYAPVEAVKESNMEALKATPVEHIQDSLRKKVPLSGTAVIPPGEEDFAGRTMNYEEGADLMREEDAAGGPYRRWKDYDYKYSPEDLKGKAEPGFTMDRRAKTNGRMEGMEGTGVYEMQPSGTANSQGHKGEDVMVRQRSYSSGAGPSSPRGTGSGLDRSNTTGKRLSMGIKRRIGSLRRKSPEA</sequence>
<dbReference type="InParanoid" id="W3X7I8"/>
<dbReference type="GeneID" id="19272009"/>
<organism evidence="2 3">
    <name type="scientific">Pestalotiopsis fici (strain W106-1 / CGMCC3.15140)</name>
    <dbReference type="NCBI Taxonomy" id="1229662"/>
    <lineage>
        <taxon>Eukaryota</taxon>
        <taxon>Fungi</taxon>
        <taxon>Dikarya</taxon>
        <taxon>Ascomycota</taxon>
        <taxon>Pezizomycotina</taxon>
        <taxon>Sordariomycetes</taxon>
        <taxon>Xylariomycetidae</taxon>
        <taxon>Amphisphaeriales</taxon>
        <taxon>Sporocadaceae</taxon>
        <taxon>Pestalotiopsis</taxon>
    </lineage>
</organism>
<feature type="compositionally biased region" description="Polar residues" evidence="1">
    <location>
        <begin position="202"/>
        <end position="228"/>
    </location>
</feature>
<proteinExistence type="predicted"/>
<keyword evidence="3" id="KW-1185">Reference proteome</keyword>
<reference evidence="3" key="1">
    <citation type="journal article" date="2015" name="BMC Genomics">
        <title>Genomic and transcriptomic analysis of the endophytic fungus Pestalotiopsis fici reveals its lifestyle and high potential for synthesis of natural products.</title>
        <authorList>
            <person name="Wang X."/>
            <person name="Zhang X."/>
            <person name="Liu L."/>
            <person name="Xiang M."/>
            <person name="Wang W."/>
            <person name="Sun X."/>
            <person name="Che Y."/>
            <person name="Guo L."/>
            <person name="Liu G."/>
            <person name="Guo L."/>
            <person name="Wang C."/>
            <person name="Yin W.B."/>
            <person name="Stadler M."/>
            <person name="Zhang X."/>
            <person name="Liu X."/>
        </authorList>
    </citation>
    <scope>NUCLEOTIDE SEQUENCE [LARGE SCALE GENOMIC DNA]</scope>
    <source>
        <strain evidence="3">W106-1 / CGMCC3.15140</strain>
    </source>
</reference>
<evidence type="ECO:0000313" key="2">
    <source>
        <dbReference type="EMBL" id="ETS81994.1"/>
    </source>
</evidence>
<dbReference type="EMBL" id="KI912112">
    <property type="protein sequence ID" value="ETS81994.1"/>
    <property type="molecule type" value="Genomic_DNA"/>
</dbReference>
<dbReference type="HOGENOM" id="CLU_037771_0_0_1"/>
<dbReference type="OMA" id="NGRMEGM"/>
<gene>
    <name evidence="2" type="ORF">PFICI_06996</name>
</gene>
<feature type="compositionally biased region" description="Basic and acidic residues" evidence="1">
    <location>
        <begin position="149"/>
        <end position="164"/>
    </location>
</feature>
<protein>
    <recommendedName>
        <fullName evidence="4">Pal1 cell morphology protein</fullName>
    </recommendedName>
</protein>
<feature type="region of interest" description="Disordered" evidence="1">
    <location>
        <begin position="149"/>
        <end position="248"/>
    </location>
</feature>
<dbReference type="KEGG" id="pfy:PFICI_06996"/>
<dbReference type="InterPro" id="IPR013226">
    <property type="entry name" value="Pal1"/>
</dbReference>
<name>W3X7I8_PESFW</name>
<accession>W3X7I8</accession>
<feature type="region of interest" description="Disordered" evidence="1">
    <location>
        <begin position="1"/>
        <end position="29"/>
    </location>
</feature>
<dbReference type="GO" id="GO:0005737">
    <property type="term" value="C:cytoplasm"/>
    <property type="evidence" value="ECO:0007669"/>
    <property type="project" value="TreeGrafter"/>
</dbReference>
<dbReference type="OrthoDB" id="5389892at2759"/>
<dbReference type="RefSeq" id="XP_007833768.1">
    <property type="nucleotide sequence ID" value="XM_007835577.1"/>
</dbReference>
<dbReference type="AlphaFoldDB" id="W3X7I8"/>
<evidence type="ECO:0000256" key="1">
    <source>
        <dbReference type="SAM" id="MobiDB-lite"/>
    </source>
</evidence>
<dbReference type="eggNOG" id="ENOG502RB1B">
    <property type="taxonomic scope" value="Eukaryota"/>
</dbReference>
<dbReference type="PANTHER" id="PTHR28307">
    <property type="entry name" value="PROTEIN PAL1"/>
    <property type="match status" value="1"/>
</dbReference>
<dbReference type="Pfam" id="PF08316">
    <property type="entry name" value="Pal1"/>
    <property type="match status" value="1"/>
</dbReference>